<organism evidence="1">
    <name type="scientific">hydrothermal vent metagenome</name>
    <dbReference type="NCBI Taxonomy" id="652676"/>
    <lineage>
        <taxon>unclassified sequences</taxon>
        <taxon>metagenomes</taxon>
        <taxon>ecological metagenomes</taxon>
    </lineage>
</organism>
<sequence length="121" mass="13517">MVLLVGNVFAHGHADHSNLGEEASSIKASGKIFHTDGLDVIRKMHPEFLNHKRDKTLREGVRTEESSLKGCVNCHATKDKKTNQYHPVSDQDQFCSTCHQKVSVSVDCFSCHRTTPRKGTK</sequence>
<dbReference type="AlphaFoldDB" id="A0A1W1DRX2"/>
<evidence type="ECO:0000313" key="1">
    <source>
        <dbReference type="EMBL" id="SFV84317.1"/>
    </source>
</evidence>
<dbReference type="SUPFAM" id="SSF48695">
    <property type="entry name" value="Multiheme cytochromes"/>
    <property type="match status" value="1"/>
</dbReference>
<gene>
    <name evidence="1" type="ORF">MNB_SUP05-9-399</name>
</gene>
<proteinExistence type="predicted"/>
<protein>
    <submittedName>
        <fullName evidence="1">Sulfite reduction-associated complex DsrMKJOP multiheme protein DsrJ (=HmeF)</fullName>
    </submittedName>
</protein>
<reference evidence="1" key="1">
    <citation type="submission" date="2016-10" db="EMBL/GenBank/DDBJ databases">
        <authorList>
            <person name="de Groot N.N."/>
        </authorList>
    </citation>
    <scope>NUCLEOTIDE SEQUENCE</scope>
</reference>
<accession>A0A1W1DRX2</accession>
<name>A0A1W1DRX2_9ZZZZ</name>
<dbReference type="InterPro" id="IPR036280">
    <property type="entry name" value="Multihaem_cyt_sf"/>
</dbReference>
<dbReference type="EMBL" id="FPHX01000074">
    <property type="protein sequence ID" value="SFV84317.1"/>
    <property type="molecule type" value="Genomic_DNA"/>
</dbReference>
<dbReference type="Gene3D" id="3.90.10.10">
    <property type="entry name" value="Cytochrome C3"/>
    <property type="match status" value="1"/>
</dbReference>